<dbReference type="Pfam" id="PF12833">
    <property type="entry name" value="HTH_18"/>
    <property type="match status" value="1"/>
</dbReference>
<evidence type="ECO:0000256" key="2">
    <source>
        <dbReference type="ARBA" id="ARBA00023125"/>
    </source>
</evidence>
<dbReference type="RefSeq" id="WP_262066805.1">
    <property type="nucleotide sequence ID" value="NZ_JAMXOD010000016.1"/>
</dbReference>
<dbReference type="SUPFAM" id="SSF46689">
    <property type="entry name" value="Homeodomain-like"/>
    <property type="match status" value="2"/>
</dbReference>
<keyword evidence="2" id="KW-0238">DNA-binding</keyword>
<keyword evidence="6" id="KW-1185">Reference proteome</keyword>
<dbReference type="Gene3D" id="1.10.10.60">
    <property type="entry name" value="Homeodomain-like"/>
    <property type="match status" value="2"/>
</dbReference>
<organism evidence="5 6">
    <name type="scientific">Aequitasia blattaphilus</name>
    <dbReference type="NCBI Taxonomy" id="2949332"/>
    <lineage>
        <taxon>Bacteria</taxon>
        <taxon>Bacillati</taxon>
        <taxon>Bacillota</taxon>
        <taxon>Clostridia</taxon>
        <taxon>Lachnospirales</taxon>
        <taxon>Lachnospiraceae</taxon>
        <taxon>Aequitasia</taxon>
    </lineage>
</organism>
<evidence type="ECO:0000256" key="3">
    <source>
        <dbReference type="ARBA" id="ARBA00023163"/>
    </source>
</evidence>
<dbReference type="PRINTS" id="PR00032">
    <property type="entry name" value="HTHARAC"/>
</dbReference>
<feature type="domain" description="HTH araC/xylS-type" evidence="4">
    <location>
        <begin position="115"/>
        <end position="213"/>
    </location>
</feature>
<dbReference type="SMART" id="SM00342">
    <property type="entry name" value="HTH_ARAC"/>
    <property type="match status" value="1"/>
</dbReference>
<name>A0ABT1EB02_9FIRM</name>
<protein>
    <submittedName>
        <fullName evidence="5">AraC family transcriptional regulator</fullName>
    </submittedName>
</protein>
<sequence length="217" mass="25929">MNFISPAPCFVNWMIRQDEARYNKQYLIYKRKLAIVSEGNRQDAGFYFCTDIKECEKRFDTMGIALPEVDMLELLEHGRKERDFSRMSQRYKEYFDLYYGCIRNSVISNERKDIEKAKQYIQDHYKENLSLEILADVVHMNPFYFSSYFKKNANMNFKEYINKVRLEQAVSLLLSTDRTINEIAAEVGFRDVRSFLKIFQKYHGETPGSYRKKIIKS</sequence>
<dbReference type="PROSITE" id="PS01124">
    <property type="entry name" value="HTH_ARAC_FAMILY_2"/>
    <property type="match status" value="1"/>
</dbReference>
<reference evidence="5 6" key="1">
    <citation type="journal article" date="2022" name="Genome Biol. Evol.">
        <title>Host diet, physiology and behaviors set the stage for Lachnospiraceae cladogenesis.</title>
        <authorList>
            <person name="Vera-Ponce De Leon A."/>
            <person name="Schneider M."/>
            <person name="Jahnes B.C."/>
            <person name="Sadowski V."/>
            <person name="Camuy-Velez L.A."/>
            <person name="Duan J."/>
            <person name="Sabree Z.L."/>
        </authorList>
    </citation>
    <scope>NUCLEOTIDE SEQUENCE [LARGE SCALE GENOMIC DNA]</scope>
    <source>
        <strain evidence="5 6">PAL113</strain>
    </source>
</reference>
<dbReference type="InterPro" id="IPR020449">
    <property type="entry name" value="Tscrpt_reg_AraC-type_HTH"/>
</dbReference>
<dbReference type="InterPro" id="IPR018060">
    <property type="entry name" value="HTH_AraC"/>
</dbReference>
<comment type="caution">
    <text evidence="5">The sequence shown here is derived from an EMBL/GenBank/DDBJ whole genome shotgun (WGS) entry which is preliminary data.</text>
</comment>
<evidence type="ECO:0000256" key="1">
    <source>
        <dbReference type="ARBA" id="ARBA00023015"/>
    </source>
</evidence>
<dbReference type="InterPro" id="IPR018062">
    <property type="entry name" value="HTH_AraC-typ_CS"/>
</dbReference>
<evidence type="ECO:0000259" key="4">
    <source>
        <dbReference type="PROSITE" id="PS01124"/>
    </source>
</evidence>
<proteinExistence type="predicted"/>
<evidence type="ECO:0000313" key="5">
    <source>
        <dbReference type="EMBL" id="MCP1103019.1"/>
    </source>
</evidence>
<accession>A0ABT1EB02</accession>
<dbReference type="PANTHER" id="PTHR43280">
    <property type="entry name" value="ARAC-FAMILY TRANSCRIPTIONAL REGULATOR"/>
    <property type="match status" value="1"/>
</dbReference>
<dbReference type="EMBL" id="JAMZFW010000016">
    <property type="protein sequence ID" value="MCP1103019.1"/>
    <property type="molecule type" value="Genomic_DNA"/>
</dbReference>
<keyword evidence="3" id="KW-0804">Transcription</keyword>
<evidence type="ECO:0000313" key="6">
    <source>
        <dbReference type="Proteomes" id="UP001523566"/>
    </source>
</evidence>
<keyword evidence="1" id="KW-0805">Transcription regulation</keyword>
<dbReference type="PROSITE" id="PS00041">
    <property type="entry name" value="HTH_ARAC_FAMILY_1"/>
    <property type="match status" value="1"/>
</dbReference>
<dbReference type="InterPro" id="IPR009057">
    <property type="entry name" value="Homeodomain-like_sf"/>
</dbReference>
<gene>
    <name evidence="5" type="ORF">NK125_11380</name>
</gene>
<dbReference type="Proteomes" id="UP001523566">
    <property type="component" value="Unassembled WGS sequence"/>
</dbReference>
<dbReference type="PANTHER" id="PTHR43280:SF28">
    <property type="entry name" value="HTH-TYPE TRANSCRIPTIONAL ACTIVATOR RHAS"/>
    <property type="match status" value="1"/>
</dbReference>